<accession>A0A5C6V9Y5</accession>
<keyword evidence="1" id="KW-0472">Membrane</keyword>
<keyword evidence="1" id="KW-0812">Transmembrane</keyword>
<feature type="domain" description="ABC-type uncharacterised transport system" evidence="2">
    <location>
        <begin position="197"/>
        <end position="504"/>
    </location>
</feature>
<keyword evidence="5" id="KW-1185">Reference proteome</keyword>
<dbReference type="AlphaFoldDB" id="A0A5C6V9Y5"/>
<evidence type="ECO:0000259" key="2">
    <source>
        <dbReference type="Pfam" id="PF09822"/>
    </source>
</evidence>
<name>A0A5C6V9Y5_9FLAO</name>
<sequence length="567" mass="64426">MVMSRRKTKVNALLSVLISLGILIFINVLNQSFFKRFDLTSDQRHSLRDASVEIVEELEDPVFVRVYLEGEFPADFKRLRNAVKQILDELRAYAGENIQYEFINPSASNDPVKKKEMYTKLSESGLTYTNLTIRTKDGVEEKILFPGALITYRNKEIPLQLLKSTNRVPSPEMMQNSINNLEYNLLSAIHQVTQTRKKKIAWIGGHGEITGLDAYDMVEHLAERYTIFDVNINEKLNALIGYDLIIIAGPKEAISEKDKFIIDQFIMKGGAAMFLVDGLQADMDSLQSQNNMMALASNHNLWDMLFNYGVRLKRDVLMDAACAMIPINVGKFGDQANLKMFPWYFHPTLITTKNHPISANVNPVFTQFLSSLDTVGNDKDIKKTILLETSPLTLRRMAPARINLNTVSIDPGFEKNSIGKTPVAVLLEGKFKSLYANRLTPNIEQDTLIAFQEKALLDTRIMVVGDGEITKNYSNRQTGTVYPLGYDKFLRKIVYGNKDFLANAVDYLLNDERLIKIRAKEIEVRKLNDRKILAKESEIQLANLALPIIIVGVFVFIILIIKRRKFS</sequence>
<dbReference type="NCBIfam" id="TIGR03521">
    <property type="entry name" value="GldG"/>
    <property type="match status" value="1"/>
</dbReference>
<proteinExistence type="predicted"/>
<evidence type="ECO:0000259" key="3">
    <source>
        <dbReference type="Pfam" id="PF23357"/>
    </source>
</evidence>
<evidence type="ECO:0000313" key="5">
    <source>
        <dbReference type="Proteomes" id="UP000321168"/>
    </source>
</evidence>
<dbReference type="Proteomes" id="UP000321168">
    <property type="component" value="Unassembled WGS sequence"/>
</dbReference>
<reference evidence="4 5" key="1">
    <citation type="submission" date="2019-08" db="EMBL/GenBank/DDBJ databases">
        <title>Genome of Luteibaculum oceani JCM 18817.</title>
        <authorList>
            <person name="Bowman J.P."/>
        </authorList>
    </citation>
    <scope>NUCLEOTIDE SEQUENCE [LARGE SCALE GENOMIC DNA]</scope>
    <source>
        <strain evidence="4 5">JCM 18817</strain>
    </source>
</reference>
<protein>
    <submittedName>
        <fullName evidence="4">Gliding motility-associated ABC transporter substrate-binding protein GldG</fullName>
    </submittedName>
</protein>
<feature type="transmembrane region" description="Helical" evidence="1">
    <location>
        <begin position="12"/>
        <end position="29"/>
    </location>
</feature>
<gene>
    <name evidence="4" type="primary">gldG</name>
    <name evidence="4" type="ORF">FRX97_02435</name>
</gene>
<organism evidence="4 5">
    <name type="scientific">Luteibaculum oceani</name>
    <dbReference type="NCBI Taxonomy" id="1294296"/>
    <lineage>
        <taxon>Bacteria</taxon>
        <taxon>Pseudomonadati</taxon>
        <taxon>Bacteroidota</taxon>
        <taxon>Flavobacteriia</taxon>
        <taxon>Flavobacteriales</taxon>
        <taxon>Luteibaculaceae</taxon>
        <taxon>Luteibaculum</taxon>
    </lineage>
</organism>
<dbReference type="OrthoDB" id="9777219at2"/>
<dbReference type="Pfam" id="PF09822">
    <property type="entry name" value="ABC_transp_aux"/>
    <property type="match status" value="1"/>
</dbReference>
<keyword evidence="1" id="KW-1133">Transmembrane helix</keyword>
<dbReference type="InterPro" id="IPR019863">
    <property type="entry name" value="Motility-assoc_ABC-rel_GldG"/>
</dbReference>
<dbReference type="InterPro" id="IPR019196">
    <property type="entry name" value="ABC_transp_unknown"/>
</dbReference>
<evidence type="ECO:0000256" key="1">
    <source>
        <dbReference type="SAM" id="Phobius"/>
    </source>
</evidence>
<comment type="caution">
    <text evidence="4">The sequence shown here is derived from an EMBL/GenBank/DDBJ whole genome shotgun (WGS) entry which is preliminary data.</text>
</comment>
<feature type="domain" description="DUF7088" evidence="3">
    <location>
        <begin position="42"/>
        <end position="151"/>
    </location>
</feature>
<feature type="transmembrane region" description="Helical" evidence="1">
    <location>
        <begin position="541"/>
        <end position="561"/>
    </location>
</feature>
<dbReference type="EMBL" id="VORB01000002">
    <property type="protein sequence ID" value="TXC81969.1"/>
    <property type="molecule type" value="Genomic_DNA"/>
</dbReference>
<dbReference type="Pfam" id="PF23357">
    <property type="entry name" value="DUF7088"/>
    <property type="match status" value="1"/>
</dbReference>
<evidence type="ECO:0000313" key="4">
    <source>
        <dbReference type="EMBL" id="TXC81969.1"/>
    </source>
</evidence>
<dbReference type="InterPro" id="IPR055396">
    <property type="entry name" value="DUF7088"/>
</dbReference>